<feature type="transmembrane region" description="Helical" evidence="1">
    <location>
        <begin position="68"/>
        <end position="90"/>
    </location>
</feature>
<dbReference type="RefSeq" id="WP_249249362.1">
    <property type="nucleotide sequence ID" value="NZ_JAKIKT010000004.1"/>
</dbReference>
<proteinExistence type="predicted"/>
<dbReference type="Pfam" id="PF17113">
    <property type="entry name" value="AmpE"/>
    <property type="match status" value="1"/>
</dbReference>
<keyword evidence="3" id="KW-1185">Reference proteome</keyword>
<feature type="transmembrane region" description="Helical" evidence="1">
    <location>
        <begin position="43"/>
        <end position="61"/>
    </location>
</feature>
<keyword evidence="1" id="KW-1133">Transmembrane helix</keyword>
<name>A0ABT0N8B4_9GAMM</name>
<dbReference type="InterPro" id="IPR031347">
    <property type="entry name" value="AmpE"/>
</dbReference>
<dbReference type="NCBIfam" id="NF008219">
    <property type="entry name" value="PRK10987.1"/>
    <property type="match status" value="1"/>
</dbReference>
<gene>
    <name evidence="2" type="primary">ampE</name>
    <name evidence="2" type="ORF">L2725_13030</name>
</gene>
<organism evidence="2 3">
    <name type="scientific">Shewanella corallii</name>
    <dbReference type="NCBI Taxonomy" id="560080"/>
    <lineage>
        <taxon>Bacteria</taxon>
        <taxon>Pseudomonadati</taxon>
        <taxon>Pseudomonadota</taxon>
        <taxon>Gammaproteobacteria</taxon>
        <taxon>Alteromonadales</taxon>
        <taxon>Shewanellaceae</taxon>
        <taxon>Shewanella</taxon>
    </lineage>
</organism>
<dbReference type="PANTHER" id="PTHR38684:SF1">
    <property type="entry name" value="PROTEIN AMPE"/>
    <property type="match status" value="1"/>
</dbReference>
<keyword evidence="1" id="KW-0812">Transmembrane</keyword>
<feature type="transmembrane region" description="Helical" evidence="1">
    <location>
        <begin position="266"/>
        <end position="282"/>
    </location>
</feature>
<evidence type="ECO:0000313" key="2">
    <source>
        <dbReference type="EMBL" id="MCL2914693.1"/>
    </source>
</evidence>
<dbReference type="InterPro" id="IPR052966">
    <property type="entry name" value="Beta-lactamase_Reg"/>
</dbReference>
<sequence length="283" mass="31400">MALFSLLMAILVERLKVLPASLQFDHLLAIYHKQLFRDEQVSSAGMMALALVLPALALYVVSWAVAGLFWGALTLALWVAVAVLCFTHKAQRDAFKRYVQAACRGDVQACFHYAQELDCSECLDAVDQCQLAARVGQSVAWTNYRYYGAVALYFILAGPIGAVLYCTVRFYSEEKLKRKLELPLVDELLFLLDWIPSRLFAFGYVLCGEFSKSIDAWRKLALSPGTQARDIIVQTAVAAEPQACDKEEGISLQPTIAMLALSKRNFILLVCVLSLLTIFGVVS</sequence>
<evidence type="ECO:0000313" key="3">
    <source>
        <dbReference type="Proteomes" id="UP001202831"/>
    </source>
</evidence>
<dbReference type="PANTHER" id="PTHR38684">
    <property type="entry name" value="PROTEIN AMPE"/>
    <property type="match status" value="1"/>
</dbReference>
<dbReference type="Proteomes" id="UP001202831">
    <property type="component" value="Unassembled WGS sequence"/>
</dbReference>
<comment type="caution">
    <text evidence="2">The sequence shown here is derived from an EMBL/GenBank/DDBJ whole genome shotgun (WGS) entry which is preliminary data.</text>
</comment>
<feature type="transmembrane region" description="Helical" evidence="1">
    <location>
        <begin position="146"/>
        <end position="168"/>
    </location>
</feature>
<accession>A0ABT0N8B4</accession>
<reference evidence="2 3" key="1">
    <citation type="submission" date="2022-01" db="EMBL/GenBank/DDBJ databases">
        <title>Whole genome-based taxonomy of the Shewanellaceae.</title>
        <authorList>
            <person name="Martin-Rodriguez A.J."/>
        </authorList>
    </citation>
    <scope>NUCLEOTIDE SEQUENCE [LARGE SCALE GENOMIC DNA]</scope>
    <source>
        <strain evidence="2 3">DSM 21332</strain>
    </source>
</reference>
<evidence type="ECO:0000256" key="1">
    <source>
        <dbReference type="SAM" id="Phobius"/>
    </source>
</evidence>
<keyword evidence="1" id="KW-0472">Membrane</keyword>
<dbReference type="EMBL" id="JAKIKT010000004">
    <property type="protein sequence ID" value="MCL2914693.1"/>
    <property type="molecule type" value="Genomic_DNA"/>
</dbReference>
<protein>
    <submittedName>
        <fullName evidence="2">Beta-lactamase regulator AmpE</fullName>
    </submittedName>
</protein>